<evidence type="ECO:0000313" key="3">
    <source>
        <dbReference type="Proteomes" id="UP000467327"/>
    </source>
</evidence>
<feature type="chain" id="PRO_5042239384" description="Secreted protein" evidence="1">
    <location>
        <begin position="30"/>
        <end position="173"/>
    </location>
</feature>
<dbReference type="RefSeq" id="WP_115316844.1">
    <property type="nucleotide sequence ID" value="NZ_AP022561.1"/>
</dbReference>
<organism evidence="2 3">
    <name type="scientific">Mycolicibacterium aichiense</name>
    <dbReference type="NCBI Taxonomy" id="1799"/>
    <lineage>
        <taxon>Bacteria</taxon>
        <taxon>Bacillati</taxon>
        <taxon>Actinomycetota</taxon>
        <taxon>Actinomycetes</taxon>
        <taxon>Mycobacteriales</taxon>
        <taxon>Mycobacteriaceae</taxon>
        <taxon>Mycolicibacterium</taxon>
    </lineage>
</organism>
<protein>
    <recommendedName>
        <fullName evidence="4">Secreted protein</fullName>
    </recommendedName>
</protein>
<gene>
    <name evidence="2" type="ORF">MAIC_11250</name>
</gene>
<dbReference type="Proteomes" id="UP000467327">
    <property type="component" value="Chromosome"/>
</dbReference>
<evidence type="ECO:0000256" key="1">
    <source>
        <dbReference type="SAM" id="SignalP"/>
    </source>
</evidence>
<evidence type="ECO:0000313" key="2">
    <source>
        <dbReference type="EMBL" id="BBX06322.1"/>
    </source>
</evidence>
<evidence type="ECO:0008006" key="4">
    <source>
        <dbReference type="Google" id="ProtNLM"/>
    </source>
</evidence>
<proteinExistence type="predicted"/>
<dbReference type="EMBL" id="AP022561">
    <property type="protein sequence ID" value="BBX06322.1"/>
    <property type="molecule type" value="Genomic_DNA"/>
</dbReference>
<feature type="signal peptide" evidence="1">
    <location>
        <begin position="1"/>
        <end position="29"/>
    </location>
</feature>
<reference evidence="2 3" key="1">
    <citation type="journal article" date="2019" name="Emerg. Microbes Infect.">
        <title>Comprehensive subspecies identification of 175 nontuberculous mycobacteria species based on 7547 genomic profiles.</title>
        <authorList>
            <person name="Matsumoto Y."/>
            <person name="Kinjo T."/>
            <person name="Motooka D."/>
            <person name="Nabeya D."/>
            <person name="Jung N."/>
            <person name="Uechi K."/>
            <person name="Horii T."/>
            <person name="Iida T."/>
            <person name="Fujita J."/>
            <person name="Nakamura S."/>
        </authorList>
    </citation>
    <scope>NUCLEOTIDE SEQUENCE [LARGE SCALE GENOMIC DNA]</scope>
    <source>
        <strain evidence="2 3">JCM 6376</strain>
    </source>
</reference>
<sequence>MTAECRRAAITIGAAVAALALSSAVPALADPLPAICVPANVVDNVCTARLTSVTADAVNGTITGAPVGGGAAITLAGQGDAYLKSAGFGDSAPESVQRWDSTIDNVSRLSVDQFDPSWYANAKTRVFMPRTLNDLATQFPPDVLVVRFTTDDASPGVFRLVSIQPTPPGSPIN</sequence>
<dbReference type="KEGG" id="maic:MAIC_11250"/>
<keyword evidence="1" id="KW-0732">Signal</keyword>
<dbReference type="AlphaFoldDB" id="A0AAD1HJ68"/>
<accession>A0AAD1HJ68</accession>
<keyword evidence="3" id="KW-1185">Reference proteome</keyword>
<name>A0AAD1HJ68_9MYCO</name>